<evidence type="ECO:0000313" key="3">
    <source>
        <dbReference type="Proteomes" id="UP000005808"/>
    </source>
</evidence>
<feature type="non-terminal residue" evidence="2">
    <location>
        <position position="1"/>
    </location>
</feature>
<dbReference type="OrthoDB" id="9757559at2"/>
<dbReference type="PANTHER" id="PTHR45527:SF1">
    <property type="entry name" value="FATTY ACID SYNTHASE"/>
    <property type="match status" value="1"/>
</dbReference>
<proteinExistence type="predicted"/>
<dbReference type="InterPro" id="IPR001242">
    <property type="entry name" value="Condensation_dom"/>
</dbReference>
<dbReference type="EMBL" id="AHJE01000352">
    <property type="protein sequence ID" value="EHP37473.1"/>
    <property type="molecule type" value="Genomic_DNA"/>
</dbReference>
<comment type="caution">
    <text evidence="2">The sequence shown here is derived from an EMBL/GenBank/DDBJ whole genome shotgun (WGS) entry which is preliminary data.</text>
</comment>
<dbReference type="SUPFAM" id="SSF52777">
    <property type="entry name" value="CoA-dependent acyltransferases"/>
    <property type="match status" value="1"/>
</dbReference>
<dbReference type="GO" id="GO:0043041">
    <property type="term" value="P:amino acid activation for nonribosomal peptide biosynthetic process"/>
    <property type="evidence" value="ECO:0007669"/>
    <property type="project" value="TreeGrafter"/>
</dbReference>
<protein>
    <submittedName>
        <fullName evidence="2">Non ribosomal peptide synthase</fullName>
    </submittedName>
</protein>
<dbReference type="RefSeq" id="WP_006165042.1">
    <property type="nucleotide sequence ID" value="NZ_AHJE01000352.1"/>
</dbReference>
<dbReference type="Proteomes" id="UP000005808">
    <property type="component" value="Unassembled WGS sequence"/>
</dbReference>
<dbReference type="GO" id="GO:0044550">
    <property type="term" value="P:secondary metabolite biosynthetic process"/>
    <property type="evidence" value="ECO:0007669"/>
    <property type="project" value="TreeGrafter"/>
</dbReference>
<sequence length="157" mass="16997">TLPVLAEPRAAQDLGDWLRELQAFNLSAREHAHTPLSDIQRWGGQAGQRLFDSILVFENFPLEDALASAGRSGLRFETQGSTGLTEYEMDVEVSLRQTLRLSFTYMRRAFDAEQVAAICAQMMALLGAMGTSPAQTVGSLSLLGPDEQAALLALGQG</sequence>
<evidence type="ECO:0000259" key="1">
    <source>
        <dbReference type="Pfam" id="PF00668"/>
    </source>
</evidence>
<feature type="non-terminal residue" evidence="2">
    <location>
        <position position="157"/>
    </location>
</feature>
<dbReference type="GO" id="GO:0005737">
    <property type="term" value="C:cytoplasm"/>
    <property type="evidence" value="ECO:0007669"/>
    <property type="project" value="TreeGrafter"/>
</dbReference>
<dbReference type="Gene3D" id="3.30.559.30">
    <property type="entry name" value="Nonribosomal peptide synthetase, condensation domain"/>
    <property type="match status" value="1"/>
</dbReference>
<accession>H1SJ30</accession>
<dbReference type="AlphaFoldDB" id="H1SJ30"/>
<reference evidence="2 3" key="1">
    <citation type="journal article" date="2012" name="J. Bacteriol.">
        <title>De Novo Genome Project of Cupriavidus basilensis OR16.</title>
        <authorList>
            <person name="Cserhati M."/>
            <person name="Kriszt B."/>
            <person name="Szoboszlay S."/>
            <person name="Toth A."/>
            <person name="Szabo I."/>
            <person name="Tancsics A."/>
            <person name="Nagy I."/>
            <person name="Horvath B."/>
            <person name="Nagy I."/>
            <person name="Kukolya J."/>
        </authorList>
    </citation>
    <scope>NUCLEOTIDE SEQUENCE [LARGE SCALE GENOMIC DNA]</scope>
    <source>
        <strain evidence="2 3">OR16</strain>
    </source>
</reference>
<dbReference type="GO" id="GO:0003824">
    <property type="term" value="F:catalytic activity"/>
    <property type="evidence" value="ECO:0007669"/>
    <property type="project" value="InterPro"/>
</dbReference>
<dbReference type="InterPro" id="IPR023213">
    <property type="entry name" value="CAT-like_dom_sf"/>
</dbReference>
<dbReference type="PANTHER" id="PTHR45527">
    <property type="entry name" value="NONRIBOSOMAL PEPTIDE SYNTHETASE"/>
    <property type="match status" value="1"/>
</dbReference>
<dbReference type="Pfam" id="PF00668">
    <property type="entry name" value="Condensation"/>
    <property type="match status" value="1"/>
</dbReference>
<gene>
    <name evidence="2" type="ORF">OR16_42613</name>
</gene>
<dbReference type="GO" id="GO:0031177">
    <property type="term" value="F:phosphopantetheine binding"/>
    <property type="evidence" value="ECO:0007669"/>
    <property type="project" value="TreeGrafter"/>
</dbReference>
<name>H1SJ30_9BURK</name>
<feature type="domain" description="Condensation" evidence="1">
    <location>
        <begin position="1"/>
        <end position="152"/>
    </location>
</feature>
<organism evidence="2 3">
    <name type="scientific">Cupriavidus basilensis OR16</name>
    <dbReference type="NCBI Taxonomy" id="1127483"/>
    <lineage>
        <taxon>Bacteria</taxon>
        <taxon>Pseudomonadati</taxon>
        <taxon>Pseudomonadota</taxon>
        <taxon>Betaproteobacteria</taxon>
        <taxon>Burkholderiales</taxon>
        <taxon>Burkholderiaceae</taxon>
        <taxon>Cupriavidus</taxon>
    </lineage>
</organism>
<dbReference type="Gene3D" id="3.30.559.10">
    <property type="entry name" value="Chloramphenicol acetyltransferase-like domain"/>
    <property type="match status" value="1"/>
</dbReference>
<evidence type="ECO:0000313" key="2">
    <source>
        <dbReference type="EMBL" id="EHP37473.1"/>
    </source>
</evidence>